<dbReference type="Gene3D" id="2.60.120.260">
    <property type="entry name" value="Galactose-binding domain-like"/>
    <property type="match status" value="1"/>
</dbReference>
<sequence length="338" mass="37275">MGLGERGVVAGILMQMLFNKCKAYCLCSEISPIFNELQEDTNSTLFVTFSAGSAEPGFEPQSSQYGYDAKSWRPSVTSTTGKTIKAEFSIPVCVTAIQSWGNPHTGDYTISYQLYYDDVHGLSDAEYEDGVRRQGNSRKIEGNSDSVNGVLHTLPPKWLTSLSAKLRKYSGHRDWRWELYGCARLADDDVVTPLVVMRSMRSALWDVPPLMNALDLDKETAEATLLLSDDDNSTCLDPPDSCDAWHALIRIPLFPGITPLRIVGHGIQCDFRHVLVTHQQTVTSSRLASRVCRLVSNADCEAHCTDDDQDLRDMAVYVRAGAGAALCQITADSLINVV</sequence>
<evidence type="ECO:0000313" key="3">
    <source>
        <dbReference type="Proteomes" id="UP000014760"/>
    </source>
</evidence>
<protein>
    <recommendedName>
        <fullName evidence="4">F5/8 type C domain-containing protein</fullName>
    </recommendedName>
</protein>
<dbReference type="EnsemblMetazoa" id="CapteT217423">
    <property type="protein sequence ID" value="CapteP217423"/>
    <property type="gene ID" value="CapteG217423"/>
</dbReference>
<proteinExistence type="predicted"/>
<dbReference type="EMBL" id="AMQN01012324">
    <property type="status" value="NOT_ANNOTATED_CDS"/>
    <property type="molecule type" value="Genomic_DNA"/>
</dbReference>
<evidence type="ECO:0000313" key="1">
    <source>
        <dbReference type="EMBL" id="ELT94321.1"/>
    </source>
</evidence>
<evidence type="ECO:0008006" key="4">
    <source>
        <dbReference type="Google" id="ProtNLM"/>
    </source>
</evidence>
<organism evidence="1">
    <name type="scientific">Capitella teleta</name>
    <name type="common">Polychaete worm</name>
    <dbReference type="NCBI Taxonomy" id="283909"/>
    <lineage>
        <taxon>Eukaryota</taxon>
        <taxon>Metazoa</taxon>
        <taxon>Spiralia</taxon>
        <taxon>Lophotrochozoa</taxon>
        <taxon>Annelida</taxon>
        <taxon>Polychaeta</taxon>
        <taxon>Sedentaria</taxon>
        <taxon>Scolecida</taxon>
        <taxon>Capitellidae</taxon>
        <taxon>Capitella</taxon>
    </lineage>
</organism>
<reference evidence="3" key="1">
    <citation type="submission" date="2012-12" db="EMBL/GenBank/DDBJ databases">
        <authorList>
            <person name="Hellsten U."/>
            <person name="Grimwood J."/>
            <person name="Chapman J.A."/>
            <person name="Shapiro H."/>
            <person name="Aerts A."/>
            <person name="Otillar R.P."/>
            <person name="Terry A.Y."/>
            <person name="Boore J.L."/>
            <person name="Simakov O."/>
            <person name="Marletaz F."/>
            <person name="Cho S.-J."/>
            <person name="Edsinger-Gonzales E."/>
            <person name="Havlak P."/>
            <person name="Kuo D.-H."/>
            <person name="Larsson T."/>
            <person name="Lv J."/>
            <person name="Arendt D."/>
            <person name="Savage R."/>
            <person name="Osoegawa K."/>
            <person name="de Jong P."/>
            <person name="Lindberg D.R."/>
            <person name="Seaver E.C."/>
            <person name="Weisblat D.A."/>
            <person name="Putnam N.H."/>
            <person name="Grigoriev I.V."/>
            <person name="Rokhsar D.S."/>
        </authorList>
    </citation>
    <scope>NUCLEOTIDE SEQUENCE</scope>
    <source>
        <strain evidence="3">I ESC-2004</strain>
    </source>
</reference>
<dbReference type="InterPro" id="IPR008979">
    <property type="entry name" value="Galactose-bd-like_sf"/>
</dbReference>
<accession>R7TS76</accession>
<dbReference type="AlphaFoldDB" id="R7TS76"/>
<reference evidence="2" key="3">
    <citation type="submission" date="2015-06" db="UniProtKB">
        <authorList>
            <consortium name="EnsemblMetazoa"/>
        </authorList>
    </citation>
    <scope>IDENTIFICATION</scope>
</reference>
<name>R7TS76_CAPTE</name>
<dbReference type="HOGENOM" id="CLU_068330_0_0_1"/>
<gene>
    <name evidence="1" type="ORF">CAPTEDRAFT_217423</name>
</gene>
<dbReference type="SUPFAM" id="SSF49785">
    <property type="entry name" value="Galactose-binding domain-like"/>
    <property type="match status" value="1"/>
</dbReference>
<dbReference type="Proteomes" id="UP000014760">
    <property type="component" value="Unassembled WGS sequence"/>
</dbReference>
<reference evidence="1 3" key="2">
    <citation type="journal article" date="2013" name="Nature">
        <title>Insights into bilaterian evolution from three spiralian genomes.</title>
        <authorList>
            <person name="Simakov O."/>
            <person name="Marletaz F."/>
            <person name="Cho S.J."/>
            <person name="Edsinger-Gonzales E."/>
            <person name="Havlak P."/>
            <person name="Hellsten U."/>
            <person name="Kuo D.H."/>
            <person name="Larsson T."/>
            <person name="Lv J."/>
            <person name="Arendt D."/>
            <person name="Savage R."/>
            <person name="Osoegawa K."/>
            <person name="de Jong P."/>
            <person name="Grimwood J."/>
            <person name="Chapman J.A."/>
            <person name="Shapiro H."/>
            <person name="Aerts A."/>
            <person name="Otillar R.P."/>
            <person name="Terry A.Y."/>
            <person name="Boore J.L."/>
            <person name="Grigoriev I.V."/>
            <person name="Lindberg D.R."/>
            <person name="Seaver E.C."/>
            <person name="Weisblat D.A."/>
            <person name="Putnam N.H."/>
            <person name="Rokhsar D.S."/>
        </authorList>
    </citation>
    <scope>NUCLEOTIDE SEQUENCE</scope>
    <source>
        <strain evidence="1 3">I ESC-2004</strain>
    </source>
</reference>
<keyword evidence="3" id="KW-1185">Reference proteome</keyword>
<dbReference type="EMBL" id="KB309450">
    <property type="protein sequence ID" value="ELT94321.1"/>
    <property type="molecule type" value="Genomic_DNA"/>
</dbReference>
<evidence type="ECO:0000313" key="2">
    <source>
        <dbReference type="EnsemblMetazoa" id="CapteP217423"/>
    </source>
</evidence>